<organism evidence="1 2">
    <name type="scientific">Phlebiopsis gigantea (strain 11061_1 CR5-6)</name>
    <name type="common">White-rot fungus</name>
    <name type="synonym">Peniophora gigantea</name>
    <dbReference type="NCBI Taxonomy" id="745531"/>
    <lineage>
        <taxon>Eukaryota</taxon>
        <taxon>Fungi</taxon>
        <taxon>Dikarya</taxon>
        <taxon>Basidiomycota</taxon>
        <taxon>Agaricomycotina</taxon>
        <taxon>Agaricomycetes</taxon>
        <taxon>Polyporales</taxon>
        <taxon>Phanerochaetaceae</taxon>
        <taxon>Phlebiopsis</taxon>
    </lineage>
</organism>
<dbReference type="EMBL" id="KN840668">
    <property type="protein sequence ID" value="KIP02542.1"/>
    <property type="molecule type" value="Genomic_DNA"/>
</dbReference>
<protein>
    <submittedName>
        <fullName evidence="1">Uncharacterized protein</fullName>
    </submittedName>
</protein>
<dbReference type="InterPro" id="IPR036770">
    <property type="entry name" value="Ankyrin_rpt-contain_sf"/>
</dbReference>
<dbReference type="STRING" id="745531.A0A0C3S0L1"/>
<reference evidence="1 2" key="1">
    <citation type="journal article" date="2014" name="PLoS Genet.">
        <title>Analysis of the Phlebiopsis gigantea genome, transcriptome and secretome provides insight into its pioneer colonization strategies of wood.</title>
        <authorList>
            <person name="Hori C."/>
            <person name="Ishida T."/>
            <person name="Igarashi K."/>
            <person name="Samejima M."/>
            <person name="Suzuki H."/>
            <person name="Master E."/>
            <person name="Ferreira P."/>
            <person name="Ruiz-Duenas F.J."/>
            <person name="Held B."/>
            <person name="Canessa P."/>
            <person name="Larrondo L.F."/>
            <person name="Schmoll M."/>
            <person name="Druzhinina I.S."/>
            <person name="Kubicek C.P."/>
            <person name="Gaskell J.A."/>
            <person name="Kersten P."/>
            <person name="St John F."/>
            <person name="Glasner J."/>
            <person name="Sabat G."/>
            <person name="Splinter BonDurant S."/>
            <person name="Syed K."/>
            <person name="Yadav J."/>
            <person name="Mgbeahuruike A.C."/>
            <person name="Kovalchuk A."/>
            <person name="Asiegbu F.O."/>
            <person name="Lackner G."/>
            <person name="Hoffmeister D."/>
            <person name="Rencoret J."/>
            <person name="Gutierrez A."/>
            <person name="Sun H."/>
            <person name="Lindquist E."/>
            <person name="Barry K."/>
            <person name="Riley R."/>
            <person name="Grigoriev I.V."/>
            <person name="Henrissat B."/>
            <person name="Kues U."/>
            <person name="Berka R.M."/>
            <person name="Martinez A.T."/>
            <person name="Covert S.F."/>
            <person name="Blanchette R.A."/>
            <person name="Cullen D."/>
        </authorList>
    </citation>
    <scope>NUCLEOTIDE SEQUENCE [LARGE SCALE GENOMIC DNA]</scope>
    <source>
        <strain evidence="1 2">11061_1 CR5-6</strain>
    </source>
</reference>
<proteinExistence type="predicted"/>
<keyword evidence="2" id="KW-1185">Reference proteome</keyword>
<accession>A0A0C3S0L1</accession>
<dbReference type="Proteomes" id="UP000053257">
    <property type="component" value="Unassembled WGS sequence"/>
</dbReference>
<evidence type="ECO:0000313" key="1">
    <source>
        <dbReference type="EMBL" id="KIP02542.1"/>
    </source>
</evidence>
<gene>
    <name evidence="1" type="ORF">PHLGIDRAFT_291042</name>
</gene>
<dbReference type="Gene3D" id="1.25.40.20">
    <property type="entry name" value="Ankyrin repeat-containing domain"/>
    <property type="match status" value="1"/>
</dbReference>
<dbReference type="OrthoDB" id="2753421at2759"/>
<name>A0A0C3S0L1_PHLG1</name>
<sequence>MFSARPSALSYSKTLSPTMPVRFSTPDTLPLKYPLHHAIRDKTRSEEETMKYLRAAHAVDPACIGRPDNTGMRPIMVAIAADNLTAVNTLVELAAAEMAAGEDPLGLQMPNAHQETPLAYNVRLLRESPRFLIHDLLDDASRNITKAFIEHKLPTCTCGRCTSGWLSPRMRFRLRETAHDVYMAMLPKLDSFVEGQPLEGTVLLEDTTLQFIPVAALQQGMYKPFYVGYRCAFHAIRCFLADTEAVPTVASLRQALALGARGGRYDSTAVEYFLERGGSVKYALDMVLHLAACLSRTPFGDGTFDARWDEVPAAPDTPVSPPASRASLLLSPPLGPLLLGPPDKDAVKRRRRSSSVKDILSGFAGKSKAWSRERGPAVPVFESPELLKYREEWRASGIPGCALDDQFVGVRYLVGLHSPPQWDVDGQDRALRRQECQLRRM</sequence>
<evidence type="ECO:0000313" key="2">
    <source>
        <dbReference type="Proteomes" id="UP000053257"/>
    </source>
</evidence>
<dbReference type="AlphaFoldDB" id="A0A0C3S0L1"/>
<dbReference type="HOGENOM" id="CLU_621285_0_0_1"/>